<dbReference type="AlphaFoldDB" id="A0A953HQY1"/>
<dbReference type="Pfam" id="PF04248">
    <property type="entry name" value="NTP_transf_9"/>
    <property type="match status" value="1"/>
</dbReference>
<sequence>MIMKAIWNDQVVAESDETKIVEGNHYFPRSSIREAYFKPSDTRTHCHWKGEASYLTLEVDGEENEDAAWYYPEPFDAASHIQDYVAFWKGVEVND</sequence>
<dbReference type="Proteomes" id="UP000753961">
    <property type="component" value="Unassembled WGS sequence"/>
</dbReference>
<dbReference type="PANTHER" id="PTHR34310:SF5">
    <property type="entry name" value="DUF427 DOMAIN PROTEIN (AFU_ORTHOLOGUE AFUA_3G02220)"/>
    <property type="match status" value="1"/>
</dbReference>
<evidence type="ECO:0000313" key="3">
    <source>
        <dbReference type="Proteomes" id="UP000753961"/>
    </source>
</evidence>
<protein>
    <submittedName>
        <fullName evidence="2">DUF427 domain-containing protein</fullName>
    </submittedName>
</protein>
<evidence type="ECO:0000259" key="1">
    <source>
        <dbReference type="Pfam" id="PF04248"/>
    </source>
</evidence>
<dbReference type="PANTHER" id="PTHR34310">
    <property type="entry name" value="DUF427 DOMAIN PROTEIN (AFU_ORTHOLOGUE AFUA_3G02220)"/>
    <property type="match status" value="1"/>
</dbReference>
<accession>A0A953HQY1</accession>
<comment type="caution">
    <text evidence="2">The sequence shown here is derived from an EMBL/GenBank/DDBJ whole genome shotgun (WGS) entry which is preliminary data.</text>
</comment>
<name>A0A953HQY1_9BACT</name>
<dbReference type="EMBL" id="JAHVHU010000002">
    <property type="protein sequence ID" value="MBY5956676.1"/>
    <property type="molecule type" value="Genomic_DNA"/>
</dbReference>
<feature type="domain" description="DUF427" evidence="1">
    <location>
        <begin position="3"/>
        <end position="89"/>
    </location>
</feature>
<dbReference type="Gene3D" id="2.170.150.40">
    <property type="entry name" value="Domain of unknown function (DUF427)"/>
    <property type="match status" value="1"/>
</dbReference>
<reference evidence="2" key="1">
    <citation type="submission" date="2021-06" db="EMBL/GenBank/DDBJ databases">
        <title>44 bacteria genomes isolated from Dapeng, Shenzhen.</title>
        <authorList>
            <person name="Zheng W."/>
            <person name="Yu S."/>
            <person name="Huang Y."/>
        </authorList>
    </citation>
    <scope>NUCLEOTIDE SEQUENCE</scope>
    <source>
        <strain evidence="2">DP5N28-2</strain>
    </source>
</reference>
<evidence type="ECO:0000313" key="2">
    <source>
        <dbReference type="EMBL" id="MBY5956676.1"/>
    </source>
</evidence>
<organism evidence="2 3">
    <name type="scientific">Membranihabitans marinus</name>
    <dbReference type="NCBI Taxonomy" id="1227546"/>
    <lineage>
        <taxon>Bacteria</taxon>
        <taxon>Pseudomonadati</taxon>
        <taxon>Bacteroidota</taxon>
        <taxon>Saprospiria</taxon>
        <taxon>Saprospirales</taxon>
        <taxon>Saprospiraceae</taxon>
        <taxon>Membranihabitans</taxon>
    </lineage>
</organism>
<gene>
    <name evidence="2" type="ORF">KUV50_00920</name>
</gene>
<dbReference type="InterPro" id="IPR007361">
    <property type="entry name" value="DUF427"/>
</dbReference>
<dbReference type="InterPro" id="IPR038694">
    <property type="entry name" value="DUF427_sf"/>
</dbReference>
<keyword evidence="3" id="KW-1185">Reference proteome</keyword>
<proteinExistence type="predicted"/>